<reference evidence="3" key="2">
    <citation type="submission" date="2018-08" db="EMBL/GenBank/DDBJ databases">
        <authorList>
            <person name="Ferrada E.E."/>
            <person name="Latorre B.A."/>
        </authorList>
    </citation>
    <scope>NUCLEOTIDE SEQUENCE [LARGE SCALE GENOMIC DNA]</scope>
    <source>
        <strain evidence="3">Propionibacterium_australiense1</strain>
    </source>
</reference>
<proteinExistence type="predicted"/>
<evidence type="ECO:0000256" key="1">
    <source>
        <dbReference type="SAM" id="Phobius"/>
    </source>
</evidence>
<sequence length="86" mass="9117">MGSSATSPRLALAGSSAVLVIAVLQAIWAVARGLDHGANIVSLIAAVAMTVCAALTIRDIRSPGRVEGRRFDRRRTATERHDGDHR</sequence>
<dbReference type="EMBL" id="UNQJ01000006">
    <property type="protein sequence ID" value="SYZ33254.1"/>
    <property type="molecule type" value="Genomic_DNA"/>
</dbReference>
<dbReference type="Proteomes" id="UP000279336">
    <property type="component" value="Unassembled WGS sequence"/>
</dbReference>
<keyword evidence="1" id="KW-0472">Membrane</keyword>
<dbReference type="EMBL" id="RCIW01000008">
    <property type="protein sequence ID" value="RLP10174.1"/>
    <property type="molecule type" value="Genomic_DNA"/>
</dbReference>
<evidence type="ECO:0000313" key="4">
    <source>
        <dbReference type="Proteomes" id="UP000263928"/>
    </source>
</evidence>
<evidence type="ECO:0000313" key="5">
    <source>
        <dbReference type="Proteomes" id="UP000279336"/>
    </source>
</evidence>
<keyword evidence="1" id="KW-0812">Transmembrane</keyword>
<accession>A0A383S774</accession>
<evidence type="ECO:0000313" key="2">
    <source>
        <dbReference type="EMBL" id="RLP10174.1"/>
    </source>
</evidence>
<dbReference type="Proteomes" id="UP000263928">
    <property type="component" value="Unassembled WGS sequence"/>
</dbReference>
<keyword evidence="1" id="KW-1133">Transmembrane helix</keyword>
<evidence type="ECO:0000313" key="3">
    <source>
        <dbReference type="EMBL" id="SYZ33254.1"/>
    </source>
</evidence>
<reference evidence="4" key="1">
    <citation type="submission" date="2018-08" db="EMBL/GenBank/DDBJ databases">
        <authorList>
            <person name="Hornung B."/>
        </authorList>
    </citation>
    <scope>NUCLEOTIDE SEQUENCE [LARGE SCALE GENOMIC DNA]</scope>
</reference>
<reference evidence="2 5" key="3">
    <citation type="submission" date="2018-10" db="EMBL/GenBank/DDBJ databases">
        <title>Propionibacterium australiense Genome Sequencing and Assembly.</title>
        <authorList>
            <person name="Bernier A.-M."/>
            <person name="Bernard K."/>
        </authorList>
    </citation>
    <scope>NUCLEOTIDE SEQUENCE [LARGE SCALE GENOMIC DNA]</scope>
    <source>
        <strain evidence="2 5">NML98A078</strain>
    </source>
</reference>
<dbReference type="AlphaFoldDB" id="A0A383S774"/>
<keyword evidence="4" id="KW-1185">Reference proteome</keyword>
<protein>
    <submittedName>
        <fullName evidence="3">Uncharacterized protein</fullName>
    </submittedName>
</protein>
<name>A0A383S774_9ACTN</name>
<organism evidence="3 4">
    <name type="scientific">Propionibacterium australiense</name>
    <dbReference type="NCBI Taxonomy" id="119981"/>
    <lineage>
        <taxon>Bacteria</taxon>
        <taxon>Bacillati</taxon>
        <taxon>Actinomycetota</taxon>
        <taxon>Actinomycetes</taxon>
        <taxon>Propionibacteriales</taxon>
        <taxon>Propionibacteriaceae</taxon>
        <taxon>Propionibacterium</taxon>
    </lineage>
</organism>
<feature type="transmembrane region" description="Helical" evidence="1">
    <location>
        <begin position="36"/>
        <end position="57"/>
    </location>
</feature>
<gene>
    <name evidence="2" type="ORF">D7U36_06270</name>
    <name evidence="3" type="ORF">PROPAUS_1172</name>
</gene>